<gene>
    <name evidence="1" type="ORF">CTEN0397_LOCUS13454</name>
</gene>
<sequence>MDIPKSQLLALDDLVEATKGRATLSLAQGHWRRIPGSPFDGAVAVAASAAASAKSAAGWSIAVRFDPPDPTRSAAQVVREIRGVTDPLRTAKEVADGIGSVR</sequence>
<dbReference type="AlphaFoldDB" id="A0A7S1DAW5"/>
<accession>A0A7S1DAW5</accession>
<organism evidence="1">
    <name type="scientific">Cyclophora tenuis</name>
    <name type="common">Marine diatom</name>
    <dbReference type="NCBI Taxonomy" id="216820"/>
    <lineage>
        <taxon>Eukaryota</taxon>
        <taxon>Sar</taxon>
        <taxon>Stramenopiles</taxon>
        <taxon>Ochrophyta</taxon>
        <taxon>Bacillariophyta</taxon>
        <taxon>Fragilariophyceae</taxon>
        <taxon>Fragilariophycidae</taxon>
        <taxon>Cyclophorales</taxon>
        <taxon>Cyclophoraceae</taxon>
        <taxon>Cyclophora</taxon>
    </lineage>
</organism>
<proteinExistence type="predicted"/>
<reference evidence="1" key="1">
    <citation type="submission" date="2021-01" db="EMBL/GenBank/DDBJ databases">
        <authorList>
            <person name="Corre E."/>
            <person name="Pelletier E."/>
            <person name="Niang G."/>
            <person name="Scheremetjew M."/>
            <person name="Finn R."/>
            <person name="Kale V."/>
            <person name="Holt S."/>
            <person name="Cochrane G."/>
            <person name="Meng A."/>
            <person name="Brown T."/>
            <person name="Cohen L."/>
        </authorList>
    </citation>
    <scope>NUCLEOTIDE SEQUENCE</scope>
    <source>
        <strain evidence="1">ECT3854</strain>
    </source>
</reference>
<protein>
    <submittedName>
        <fullName evidence="1">Uncharacterized protein</fullName>
    </submittedName>
</protein>
<dbReference type="EMBL" id="HBFW01020916">
    <property type="protein sequence ID" value="CAD8942388.1"/>
    <property type="molecule type" value="Transcribed_RNA"/>
</dbReference>
<evidence type="ECO:0000313" key="1">
    <source>
        <dbReference type="EMBL" id="CAD8942388.1"/>
    </source>
</evidence>
<name>A0A7S1DAW5_CYCTE</name>